<dbReference type="Proteomes" id="UP001159042">
    <property type="component" value="Unassembled WGS sequence"/>
</dbReference>
<gene>
    <name evidence="3" type="ORF">NQ315_000514</name>
</gene>
<reference evidence="3 4" key="1">
    <citation type="journal article" date="2023" name="Insect Mol. Biol.">
        <title>Genome sequencing provides insights into the evolution of gene families encoding plant cell wall-degrading enzymes in longhorned beetles.</title>
        <authorList>
            <person name="Shin N.R."/>
            <person name="Okamura Y."/>
            <person name="Kirsch R."/>
            <person name="Pauchet Y."/>
        </authorList>
    </citation>
    <scope>NUCLEOTIDE SEQUENCE [LARGE SCALE GENOMIC DNA]</scope>
    <source>
        <strain evidence="3">EAD_L_NR</strain>
    </source>
</reference>
<feature type="coiled-coil region" evidence="1">
    <location>
        <begin position="28"/>
        <end position="233"/>
    </location>
</feature>
<protein>
    <submittedName>
        <fullName evidence="3">Uncharacterized protein</fullName>
    </submittedName>
</protein>
<name>A0AAV8V9R7_9CUCU</name>
<evidence type="ECO:0000256" key="1">
    <source>
        <dbReference type="SAM" id="Coils"/>
    </source>
</evidence>
<proteinExistence type="predicted"/>
<evidence type="ECO:0000313" key="3">
    <source>
        <dbReference type="EMBL" id="KAJ8910883.1"/>
    </source>
</evidence>
<accession>A0AAV8V9R7</accession>
<feature type="region of interest" description="Disordered" evidence="2">
    <location>
        <begin position="983"/>
        <end position="1023"/>
    </location>
</feature>
<evidence type="ECO:0000256" key="2">
    <source>
        <dbReference type="SAM" id="MobiDB-lite"/>
    </source>
</evidence>
<dbReference type="EMBL" id="JANEYG010000237">
    <property type="protein sequence ID" value="KAJ8910883.1"/>
    <property type="molecule type" value="Genomic_DNA"/>
</dbReference>
<dbReference type="AlphaFoldDB" id="A0AAV8V9R7"/>
<keyword evidence="4" id="KW-1185">Reference proteome</keyword>
<feature type="coiled-coil region" evidence="1">
    <location>
        <begin position="305"/>
        <end position="401"/>
    </location>
</feature>
<comment type="caution">
    <text evidence="3">The sequence shown here is derived from an EMBL/GenBank/DDBJ whole genome shotgun (WGS) entry which is preliminary data.</text>
</comment>
<organism evidence="3 4">
    <name type="scientific">Exocentrus adspersus</name>
    <dbReference type="NCBI Taxonomy" id="1586481"/>
    <lineage>
        <taxon>Eukaryota</taxon>
        <taxon>Metazoa</taxon>
        <taxon>Ecdysozoa</taxon>
        <taxon>Arthropoda</taxon>
        <taxon>Hexapoda</taxon>
        <taxon>Insecta</taxon>
        <taxon>Pterygota</taxon>
        <taxon>Neoptera</taxon>
        <taxon>Endopterygota</taxon>
        <taxon>Coleoptera</taxon>
        <taxon>Polyphaga</taxon>
        <taxon>Cucujiformia</taxon>
        <taxon>Chrysomeloidea</taxon>
        <taxon>Cerambycidae</taxon>
        <taxon>Lamiinae</taxon>
        <taxon>Acanthocinini</taxon>
        <taxon>Exocentrus</taxon>
    </lineage>
</organism>
<feature type="non-terminal residue" evidence="3">
    <location>
        <position position="1023"/>
    </location>
</feature>
<evidence type="ECO:0000313" key="4">
    <source>
        <dbReference type="Proteomes" id="UP001159042"/>
    </source>
</evidence>
<keyword evidence="1" id="KW-0175">Coiled coil</keyword>
<feature type="coiled-coil region" evidence="1">
    <location>
        <begin position="560"/>
        <end position="619"/>
    </location>
</feature>
<sequence length="1023" mass="118774">MLSQNVLELVDQNSDFSAEKEKSLNCSLEFKCKVISELEQNLSELKRQFKSLQIENIAKEREISSKFNFETAYKRIQIELNEKTEEVETLTRSNDEQKQLLQKLTIANQELEQSVKQAKSNLKDHEKKVHEMMSLNENIELTASQVQVHLNQKNDMIKELVDLNKRFESNIAKLQEDLQSKIDEITELQDSVKTDMEIKNKMWRDNKELKSKLDTEVEANVKLCNKMKEMEEKHQNDYSELLESYNKEIENSCKLCDQFSALKDDLSSTTNKYNEEVNKNLKLYAQVSALKMDIDIIRESQEEYKKEINKKLTDYEDLINGLQSKLQEANSEKEKLNAALTVVEQKKTTWLTDSDVSLNENTRSRNFEKQKLSINRLKEKLENAEEMLQHERNRCEILEQSLKSKSDMEEKYTKTKLDFEQMQRAFILEKQELQKMIDDLSHRITLQREHCVGLENRLKETEGTLSLKLSETEAQNQHLLTELRNNEFIIQNAFLEIKTYKSLFQNADQKAKELSKTVSVCLFESNNKDKQIQYLNKELANRDNKILILTTKIAEQDIEMKSNLNELADKKNVIASIEKENKTLQEMLSKSDDYKEKELKDVEQKLKQSQRLLQCTEMELSLVQKKLSDSDGEYQAVTNSISNNEKIITNGRTELSRASDLVFSKWGELLEQEDLHKQLKLLAEMESTEKINEISALEHRIKIVVLLLEFLTARATIPMEGSDEGINSLLTKKDYANQYCQSDVKMIKKFTLRPSRLITTRPISPDSPSLDGESPCAKVEGTTTITEEINFNTSKDIYISHSPDNHICQACPYSDDSYDTAQDEFSFIKVDGTEFTSFQDSFPNVSDTFLEKLGIHESSSIQDLTNEEIEERFATLAIQIALDSTDVKERLEKQNDRCVQQHEQFLSIIRDVSRRLRDHRCIGATDPISPVFVLLEDMKFLLKDLVQSSQQFGILVCENRMTRCWSLVTNYMASLKQDVTKMNEPSAELKENEEDSQTDEVTIKRPKQLQKRDKDEEINLNSS</sequence>